<dbReference type="Gene3D" id="2.60.40.1260">
    <property type="entry name" value="Lamin Tail domain"/>
    <property type="match status" value="1"/>
</dbReference>
<feature type="region of interest" description="Disordered" evidence="2">
    <location>
        <begin position="457"/>
        <end position="477"/>
    </location>
</feature>
<feature type="coiled-coil region" evidence="1">
    <location>
        <begin position="101"/>
        <end position="153"/>
    </location>
</feature>
<proteinExistence type="predicted"/>
<evidence type="ECO:0000313" key="4">
    <source>
        <dbReference type="EMBL" id="KAF6465710.1"/>
    </source>
</evidence>
<comment type="caution">
    <text evidence="4">The sequence shown here is derived from an EMBL/GenBank/DDBJ whole genome shotgun (WGS) entry which is preliminary data.</text>
</comment>
<name>A0A7J8H0T4_ROUAE</name>
<dbReference type="PROSITE" id="PS51841">
    <property type="entry name" value="LTD"/>
    <property type="match status" value="1"/>
</dbReference>
<keyword evidence="1" id="KW-0175">Coiled coil</keyword>
<dbReference type="Proteomes" id="UP000593571">
    <property type="component" value="Unassembled WGS sequence"/>
</dbReference>
<dbReference type="GO" id="GO:0030527">
    <property type="term" value="F:structural constituent of chromatin"/>
    <property type="evidence" value="ECO:0007669"/>
    <property type="project" value="TreeGrafter"/>
</dbReference>
<accession>A0A7J8H0T4</accession>
<feature type="region of interest" description="Disordered" evidence="2">
    <location>
        <begin position="1"/>
        <end position="38"/>
    </location>
</feature>
<evidence type="ECO:0000256" key="2">
    <source>
        <dbReference type="SAM" id="MobiDB-lite"/>
    </source>
</evidence>
<feature type="compositionally biased region" description="Low complexity" evidence="2">
    <location>
        <begin position="276"/>
        <end position="287"/>
    </location>
</feature>
<evidence type="ECO:0000259" key="3">
    <source>
        <dbReference type="PROSITE" id="PS51841"/>
    </source>
</evidence>
<dbReference type="InterPro" id="IPR052877">
    <property type="entry name" value="Lamin_tail_domain"/>
</dbReference>
<protein>
    <submittedName>
        <fullName evidence="4">Lamin tail domain containing 2</fullName>
    </submittedName>
</protein>
<feature type="compositionally biased region" description="Basic and acidic residues" evidence="2">
    <location>
        <begin position="246"/>
        <end position="266"/>
    </location>
</feature>
<keyword evidence="5" id="KW-1185">Reference proteome</keyword>
<dbReference type="PANTHER" id="PTHR19956:SF5">
    <property type="entry name" value="LAMIN TAIL DOMAIN-CONTAINING PROTEIN 2"/>
    <property type="match status" value="1"/>
</dbReference>
<gene>
    <name evidence="4" type="ORF">HJG63_007689</name>
</gene>
<evidence type="ECO:0000256" key="1">
    <source>
        <dbReference type="SAM" id="Coils"/>
    </source>
</evidence>
<feature type="compositionally biased region" description="Basic and acidic residues" evidence="2">
    <location>
        <begin position="535"/>
        <end position="554"/>
    </location>
</feature>
<evidence type="ECO:0000313" key="5">
    <source>
        <dbReference type="Proteomes" id="UP000593571"/>
    </source>
</evidence>
<dbReference type="InterPro" id="IPR036415">
    <property type="entry name" value="Lamin_tail_dom_sf"/>
</dbReference>
<dbReference type="EMBL" id="JACASE010000005">
    <property type="protein sequence ID" value="KAF6465710.1"/>
    <property type="molecule type" value="Genomic_DNA"/>
</dbReference>
<feature type="domain" description="LTD" evidence="3">
    <location>
        <begin position="383"/>
        <end position="503"/>
    </location>
</feature>
<feature type="region of interest" description="Disordered" evidence="2">
    <location>
        <begin position="523"/>
        <end position="566"/>
    </location>
</feature>
<organism evidence="4 5">
    <name type="scientific">Rousettus aegyptiacus</name>
    <name type="common">Egyptian fruit bat</name>
    <name type="synonym">Pteropus aegyptiacus</name>
    <dbReference type="NCBI Taxonomy" id="9407"/>
    <lineage>
        <taxon>Eukaryota</taxon>
        <taxon>Metazoa</taxon>
        <taxon>Chordata</taxon>
        <taxon>Craniata</taxon>
        <taxon>Vertebrata</taxon>
        <taxon>Euteleostomi</taxon>
        <taxon>Mammalia</taxon>
        <taxon>Eutheria</taxon>
        <taxon>Laurasiatheria</taxon>
        <taxon>Chiroptera</taxon>
        <taxon>Yinpterochiroptera</taxon>
        <taxon>Pteropodoidea</taxon>
        <taxon>Pteropodidae</taxon>
        <taxon>Rousettinae</taxon>
        <taxon>Rousettus</taxon>
    </lineage>
</organism>
<reference evidence="4 5" key="1">
    <citation type="journal article" date="2020" name="Nature">
        <title>Six reference-quality genomes reveal evolution of bat adaptations.</title>
        <authorList>
            <person name="Jebb D."/>
            <person name="Huang Z."/>
            <person name="Pippel M."/>
            <person name="Hughes G.M."/>
            <person name="Lavrichenko K."/>
            <person name="Devanna P."/>
            <person name="Winkler S."/>
            <person name="Jermiin L.S."/>
            <person name="Skirmuntt E.C."/>
            <person name="Katzourakis A."/>
            <person name="Burkitt-Gray L."/>
            <person name="Ray D.A."/>
            <person name="Sullivan K.A.M."/>
            <person name="Roscito J.G."/>
            <person name="Kirilenko B.M."/>
            <person name="Davalos L.M."/>
            <person name="Corthals A.P."/>
            <person name="Power M.L."/>
            <person name="Jones G."/>
            <person name="Ransome R.D."/>
            <person name="Dechmann D.K.N."/>
            <person name="Locatelli A.G."/>
            <person name="Puechmaille S.J."/>
            <person name="Fedrigo O."/>
            <person name="Jarvis E.D."/>
            <person name="Hiller M."/>
            <person name="Vernes S.C."/>
            <person name="Myers E.W."/>
            <person name="Teeling E.C."/>
        </authorList>
    </citation>
    <scope>NUCLEOTIDE SEQUENCE [LARGE SCALE GENOMIC DNA]</scope>
    <source>
        <strain evidence="4">MRouAeg1</strain>
        <tissue evidence="4">Muscle</tissue>
    </source>
</reference>
<dbReference type="PANTHER" id="PTHR19956">
    <property type="entry name" value="LAMIN TAIL DOMAIN-CONTAINING PROTEIN 2"/>
    <property type="match status" value="1"/>
</dbReference>
<feature type="region of interest" description="Disordered" evidence="2">
    <location>
        <begin position="369"/>
        <end position="390"/>
    </location>
</feature>
<sequence>MVDREPVSGHLGPPASTPADLAAPAGLKDTKPSSEGVDFPLKLHLAPESLDPRALKLLWRQRELEIQALRGALQQPQSARRGRILQEVAGFPFERSSHSQKKLLQTQVQKLTLELKEQKEQAQLEKVHLEEQLLHTKQLLQQVQTELQALEKSCLLQLARSSWIGRMLRSSTGSVEVVTAETLIDPSDLSENDEVPPAQDSFRLEDVDWNSVAHRYPNLFTATKPNLDYKHLEPQPPTKQPVSPAPEERGSEPSVHQAERSFKSVEWRPLPLEGTSSSGGADSDSSSPQLDPKSRVQKVTGHLPWAPGHTSEQTKPQAGGCRRASQAESEGRCRPVVLTPDVPDGHSKRGSTSPTGVLFLDQQETDLDSTGKMVPACSTDSDSWRPGHQWSPPGSCLKIAAVSRREKSVRIVNESLEETADLGGFALQQLRSDFPVRMYRFPPHTLLAPQHHVTVWGEGPGSTQKQPPSSPGRGTVHFQSSRGCVTLLLSPKGEVLSKHQAPHCVTQVSKAFDDNTDWSIDRFQLPDAQPGANAREQRCQPRLPRDGRVREARVEPGSSGPPAGAR</sequence>
<dbReference type="GO" id="GO:0005638">
    <property type="term" value="C:lamin filament"/>
    <property type="evidence" value="ECO:0007669"/>
    <property type="project" value="TreeGrafter"/>
</dbReference>
<dbReference type="AlphaFoldDB" id="A0A7J8H0T4"/>
<dbReference type="InterPro" id="IPR001322">
    <property type="entry name" value="Lamin_tail_dom"/>
</dbReference>
<feature type="region of interest" description="Disordered" evidence="2">
    <location>
        <begin position="226"/>
        <end position="356"/>
    </location>
</feature>
<dbReference type="SUPFAM" id="SSF74853">
    <property type="entry name" value="Lamin A/C globular tail domain"/>
    <property type="match status" value="1"/>
</dbReference>